<dbReference type="Pfam" id="PF00126">
    <property type="entry name" value="HTH_1"/>
    <property type="match status" value="1"/>
</dbReference>
<dbReference type="InterPro" id="IPR000847">
    <property type="entry name" value="LysR_HTH_N"/>
</dbReference>
<dbReference type="SUPFAM" id="SSF53850">
    <property type="entry name" value="Periplasmic binding protein-like II"/>
    <property type="match status" value="1"/>
</dbReference>
<comment type="similarity">
    <text evidence="1">Belongs to the LysR transcriptional regulatory family.</text>
</comment>
<keyword evidence="2" id="KW-0805">Transcription regulation</keyword>
<dbReference type="InterPro" id="IPR005119">
    <property type="entry name" value="LysR_subst-bd"/>
</dbReference>
<evidence type="ECO:0000313" key="6">
    <source>
        <dbReference type="EMBL" id="KAF0802824.1"/>
    </source>
</evidence>
<dbReference type="CDD" id="cd08432">
    <property type="entry name" value="PBP2_GcdR_TrpI_HvrB_AmpR_like"/>
    <property type="match status" value="1"/>
</dbReference>
<dbReference type="PROSITE" id="PS50931">
    <property type="entry name" value="HTH_LYSR"/>
    <property type="match status" value="1"/>
</dbReference>
<keyword evidence="4" id="KW-0804">Transcription</keyword>
<evidence type="ECO:0000313" key="7">
    <source>
        <dbReference type="Proteomes" id="UP000771797"/>
    </source>
</evidence>
<accession>A0ABQ6Y314</accession>
<reference evidence="6 7" key="1">
    <citation type="submission" date="2012-09" db="EMBL/GenBank/DDBJ databases">
        <title>Genome Sequence of alkane-degrading Bacterium Alcanivorax sp. 6-D-6.</title>
        <authorList>
            <person name="Lai Q."/>
            <person name="Shao Z."/>
        </authorList>
    </citation>
    <scope>NUCLEOTIDE SEQUENCE [LARGE SCALE GENOMIC DNA]</scope>
    <source>
        <strain evidence="6 7">6-D-6</strain>
    </source>
</reference>
<dbReference type="PANTHER" id="PTHR30537">
    <property type="entry name" value="HTH-TYPE TRANSCRIPTIONAL REGULATOR"/>
    <property type="match status" value="1"/>
</dbReference>
<dbReference type="Gene3D" id="1.10.10.10">
    <property type="entry name" value="Winged helix-like DNA-binding domain superfamily/Winged helix DNA-binding domain"/>
    <property type="match status" value="1"/>
</dbReference>
<comment type="caution">
    <text evidence="6">The sequence shown here is derived from an EMBL/GenBank/DDBJ whole genome shotgun (WGS) entry which is preliminary data.</text>
</comment>
<dbReference type="InterPro" id="IPR058163">
    <property type="entry name" value="LysR-type_TF_proteobact-type"/>
</dbReference>
<protein>
    <submittedName>
        <fullName evidence="6">LysR family transcriptional regulator</fullName>
    </submittedName>
</protein>
<name>A0ABQ6Y314_9GAMM</name>
<evidence type="ECO:0000256" key="1">
    <source>
        <dbReference type="ARBA" id="ARBA00009437"/>
    </source>
</evidence>
<dbReference type="PRINTS" id="PR00039">
    <property type="entry name" value="HTHLYSR"/>
</dbReference>
<proteinExistence type="inferred from homology"/>
<dbReference type="RefSeq" id="WP_159661650.1">
    <property type="nucleotide sequence ID" value="NZ_AQPF01000060.1"/>
</dbReference>
<dbReference type="PANTHER" id="PTHR30537:SF74">
    <property type="entry name" value="HTH-TYPE TRANSCRIPTIONAL REGULATOR TRPI"/>
    <property type="match status" value="1"/>
</dbReference>
<dbReference type="Proteomes" id="UP000771797">
    <property type="component" value="Unassembled WGS sequence"/>
</dbReference>
<sequence>MNRRSPPWGAIEAFIVAARAGGFRDAAEKLGLSPSAFSRRIQALEEHIGVQLFDRSRPSPQLTAAGRRYLLRLEPGYQALRAATEWMAPDPAYRPLRVGISQSLAISWLLPRLHRFQEREPGIELILQTRSGDIDLVGGAADVGILFGDGQWPHLVSEPLMAVSAEVVCAERLTYGLPPPARKEDLPRHRLLEAVYPANQWRDWFQWAGQPSWSSQERLRFDSLQVLYEAAVRGQGVALGVRPLVTPFLESGRLAVAFPGAWTIPGHYHIATAPGRRHDRAVRVFWHWLKEEAGALENARCRQ</sequence>
<evidence type="ECO:0000256" key="4">
    <source>
        <dbReference type="ARBA" id="ARBA00023163"/>
    </source>
</evidence>
<dbReference type="Pfam" id="PF03466">
    <property type="entry name" value="LysR_substrate"/>
    <property type="match status" value="1"/>
</dbReference>
<dbReference type="InterPro" id="IPR036388">
    <property type="entry name" value="WH-like_DNA-bd_sf"/>
</dbReference>
<evidence type="ECO:0000256" key="3">
    <source>
        <dbReference type="ARBA" id="ARBA00023125"/>
    </source>
</evidence>
<keyword evidence="3" id="KW-0238">DNA-binding</keyword>
<keyword evidence="7" id="KW-1185">Reference proteome</keyword>
<dbReference type="SUPFAM" id="SSF46785">
    <property type="entry name" value="Winged helix' DNA-binding domain"/>
    <property type="match status" value="1"/>
</dbReference>
<evidence type="ECO:0000256" key="2">
    <source>
        <dbReference type="ARBA" id="ARBA00023015"/>
    </source>
</evidence>
<feature type="domain" description="HTH lysR-type" evidence="5">
    <location>
        <begin position="6"/>
        <end position="63"/>
    </location>
</feature>
<organism evidence="6 7">
    <name type="scientific">Alcanivorax xiamenensis</name>
    <dbReference type="NCBI Taxonomy" id="1177156"/>
    <lineage>
        <taxon>Bacteria</taxon>
        <taxon>Pseudomonadati</taxon>
        <taxon>Pseudomonadota</taxon>
        <taxon>Gammaproteobacteria</taxon>
        <taxon>Oceanospirillales</taxon>
        <taxon>Alcanivoracaceae</taxon>
        <taxon>Alcanivorax</taxon>
    </lineage>
</organism>
<dbReference type="EMBL" id="AQPF01000060">
    <property type="protein sequence ID" value="KAF0802824.1"/>
    <property type="molecule type" value="Genomic_DNA"/>
</dbReference>
<evidence type="ECO:0000259" key="5">
    <source>
        <dbReference type="PROSITE" id="PS50931"/>
    </source>
</evidence>
<dbReference type="InterPro" id="IPR036390">
    <property type="entry name" value="WH_DNA-bd_sf"/>
</dbReference>
<dbReference type="Gene3D" id="3.40.190.10">
    <property type="entry name" value="Periplasmic binding protein-like II"/>
    <property type="match status" value="2"/>
</dbReference>
<gene>
    <name evidence="6" type="ORF">A6D6_03894</name>
</gene>